<accession>I2G7B6</accession>
<evidence type="ECO:0000256" key="1">
    <source>
        <dbReference type="SAM" id="SignalP"/>
    </source>
</evidence>
<feature type="signal peptide" evidence="1">
    <location>
        <begin position="1"/>
        <end position="15"/>
    </location>
</feature>
<organism evidence="2">
    <name type="scientific">Colletotrichum higginsianum</name>
    <dbReference type="NCBI Taxonomy" id="80884"/>
    <lineage>
        <taxon>Eukaryota</taxon>
        <taxon>Fungi</taxon>
        <taxon>Dikarya</taxon>
        <taxon>Ascomycota</taxon>
        <taxon>Pezizomycotina</taxon>
        <taxon>Sordariomycetes</taxon>
        <taxon>Hypocreomycetidae</taxon>
        <taxon>Glomerellales</taxon>
        <taxon>Glomerellaceae</taxon>
        <taxon>Colletotrichum</taxon>
        <taxon>Colletotrichum destructivum species complex</taxon>
    </lineage>
</organism>
<keyword evidence="1" id="KW-0732">Signal</keyword>
<feature type="chain" id="PRO_5012316653" evidence="1">
    <location>
        <begin position="16"/>
        <end position="96"/>
    </location>
</feature>
<dbReference type="AlphaFoldDB" id="I2G7B6"/>
<name>I2G7B6_9PEZI</name>
<protein>
    <submittedName>
        <fullName evidence="2">EC12a protein</fullName>
    </submittedName>
</protein>
<evidence type="ECO:0000313" key="2">
    <source>
        <dbReference type="EMBL" id="CCF70918.1"/>
    </source>
</evidence>
<reference evidence="2" key="2">
    <citation type="submission" date="2012-01" db="EMBL/GenBank/DDBJ databases">
        <authorList>
            <person name="Kleemann D."/>
        </authorList>
    </citation>
    <scope>NUCLEOTIDE SEQUENCE</scope>
    <source>
        <strain evidence="2">IMI349063A</strain>
        <tissue evidence="2">Infected leaf material</tissue>
    </source>
</reference>
<proteinExistence type="evidence at transcript level"/>
<dbReference type="EMBL" id="HE651199">
    <property type="protein sequence ID" value="CCF70918.1"/>
    <property type="molecule type" value="mRNA"/>
</dbReference>
<sequence length="96" mass="10703">MKLLPLLAITTLVAAEVTNKEMKCHCISHGWQRNTEHTSMACQKRAGRGVQGIYEKGYCYVDADEKGIFINECPVKGKCTKNKKFNPAETEEPSSP</sequence>
<reference evidence="2" key="1">
    <citation type="journal article" date="2012" name="PLoS Pathog.">
        <title>Sequential delivery of host-induced virulence effectors by appressoria and intracellular hyphae of the phytopathogen Colletotrichum higginsianum.</title>
        <authorList>
            <person name="Kleemann J."/>
            <person name="Rincon-Rivera L.J."/>
            <person name="Takahara H."/>
            <person name="Neumann U."/>
            <person name="van Themaat E.V.L."/>
            <person name="van der Does H.C."/>
            <person name="Hacquard S."/>
            <person name="Stueber K."/>
            <person name="Will I."/>
            <person name="Schmalenbach W."/>
            <person name="Schmelzer E."/>
            <person name="O'Connell R."/>
        </authorList>
    </citation>
    <scope>NUCLEOTIDE SEQUENCE</scope>
    <source>
        <strain evidence="2">IMI349063A</strain>
        <tissue evidence="2">Infected leaf material</tissue>
    </source>
</reference>
<gene>
    <name evidence="2" type="primary">EC12a</name>
</gene>